<evidence type="ECO:0000313" key="1">
    <source>
        <dbReference type="EMBL" id="ETP28886.1"/>
    </source>
</evidence>
<dbReference type="Proteomes" id="UP000018948">
    <property type="component" value="Unassembled WGS sequence"/>
</dbReference>
<name>W2Y1P1_PHYNI</name>
<sequence>MVRISFSFDDDEKLMQLATRSAAGCHLLVPSAHSFLAIAEDSASKYV</sequence>
<reference evidence="1 2" key="1">
    <citation type="submission" date="2013-11" db="EMBL/GenBank/DDBJ databases">
        <title>The Genome Sequence of Phytophthora parasitica P10297.</title>
        <authorList>
            <consortium name="The Broad Institute Genomics Platform"/>
            <person name="Russ C."/>
            <person name="Tyler B."/>
            <person name="Panabieres F."/>
            <person name="Shan W."/>
            <person name="Tripathy S."/>
            <person name="Grunwald N."/>
            <person name="Machado M."/>
            <person name="Johnson C.S."/>
            <person name="Walker B."/>
            <person name="Young S.K."/>
            <person name="Zeng Q."/>
            <person name="Gargeya S."/>
            <person name="Fitzgerald M."/>
            <person name="Haas B."/>
            <person name="Abouelleil A."/>
            <person name="Allen A.W."/>
            <person name="Alvarado L."/>
            <person name="Arachchi H.M."/>
            <person name="Berlin A.M."/>
            <person name="Chapman S.B."/>
            <person name="Gainer-Dewar J."/>
            <person name="Goldberg J."/>
            <person name="Griggs A."/>
            <person name="Gujja S."/>
            <person name="Hansen M."/>
            <person name="Howarth C."/>
            <person name="Imamovic A."/>
            <person name="Ireland A."/>
            <person name="Larimer J."/>
            <person name="McCowan C."/>
            <person name="Murphy C."/>
            <person name="Pearson M."/>
            <person name="Poon T.W."/>
            <person name="Priest M."/>
            <person name="Roberts A."/>
            <person name="Saif S."/>
            <person name="Shea T."/>
            <person name="Sisk P."/>
            <person name="Sykes S."/>
            <person name="Wortman J."/>
            <person name="Nusbaum C."/>
            <person name="Birren B."/>
        </authorList>
    </citation>
    <scope>NUCLEOTIDE SEQUENCE [LARGE SCALE GENOMIC DNA]</scope>
    <source>
        <strain evidence="1 2">P10297</strain>
    </source>
</reference>
<dbReference type="EMBL" id="ANIY01004536">
    <property type="protein sequence ID" value="ETP28886.1"/>
    <property type="molecule type" value="Genomic_DNA"/>
</dbReference>
<organism evidence="1 2">
    <name type="scientific">Phytophthora nicotianae P10297</name>
    <dbReference type="NCBI Taxonomy" id="1317064"/>
    <lineage>
        <taxon>Eukaryota</taxon>
        <taxon>Sar</taxon>
        <taxon>Stramenopiles</taxon>
        <taxon>Oomycota</taxon>
        <taxon>Peronosporomycetes</taxon>
        <taxon>Peronosporales</taxon>
        <taxon>Peronosporaceae</taxon>
        <taxon>Phytophthora</taxon>
    </lineage>
</organism>
<proteinExistence type="predicted"/>
<dbReference type="AlphaFoldDB" id="W2Y1P1"/>
<gene>
    <name evidence="1" type="ORF">F442_21894</name>
</gene>
<comment type="caution">
    <text evidence="1">The sequence shown here is derived from an EMBL/GenBank/DDBJ whole genome shotgun (WGS) entry which is preliminary data.</text>
</comment>
<evidence type="ECO:0000313" key="2">
    <source>
        <dbReference type="Proteomes" id="UP000018948"/>
    </source>
</evidence>
<protein>
    <submittedName>
        <fullName evidence="1">Uncharacterized protein</fullName>
    </submittedName>
</protein>
<accession>W2Y1P1</accession>